<feature type="domain" description="NADP-dependent oxidoreductase" evidence="4">
    <location>
        <begin position="15"/>
        <end position="261"/>
    </location>
</feature>
<dbReference type="GO" id="GO:0016491">
    <property type="term" value="F:oxidoreductase activity"/>
    <property type="evidence" value="ECO:0007669"/>
    <property type="project" value="InterPro"/>
</dbReference>
<dbReference type="PANTHER" id="PTHR43638:SF3">
    <property type="entry name" value="ALDEHYDE REDUCTASE"/>
    <property type="match status" value="1"/>
</dbReference>
<feature type="binding site" evidence="2">
    <location>
        <position position="111"/>
    </location>
    <ligand>
        <name>substrate</name>
    </ligand>
</feature>
<evidence type="ECO:0000259" key="4">
    <source>
        <dbReference type="Pfam" id="PF00248"/>
    </source>
</evidence>
<dbReference type="SUPFAM" id="SSF51430">
    <property type="entry name" value="NAD(P)-linked oxidoreductase"/>
    <property type="match status" value="1"/>
</dbReference>
<dbReference type="Proteomes" id="UP000721844">
    <property type="component" value="Unassembled WGS sequence"/>
</dbReference>
<dbReference type="PANTHER" id="PTHR43638">
    <property type="entry name" value="OXIDOREDUCTASE, ALDO/KETO REDUCTASE FAMILY PROTEIN"/>
    <property type="match status" value="1"/>
</dbReference>
<protein>
    <submittedName>
        <fullName evidence="5">Aldo/keto reductase</fullName>
    </submittedName>
</protein>
<dbReference type="PIRSF" id="PIRSF000097">
    <property type="entry name" value="AKR"/>
    <property type="match status" value="1"/>
</dbReference>
<dbReference type="CDD" id="cd19138">
    <property type="entry name" value="AKR_YeaE"/>
    <property type="match status" value="1"/>
</dbReference>
<evidence type="ECO:0000256" key="3">
    <source>
        <dbReference type="PIRSR" id="PIRSR000097-3"/>
    </source>
</evidence>
<feature type="site" description="Lowers pKa of active site Tyr" evidence="3">
    <location>
        <position position="78"/>
    </location>
</feature>
<keyword evidence="6" id="KW-1185">Reference proteome</keyword>
<evidence type="ECO:0000256" key="1">
    <source>
        <dbReference type="PIRSR" id="PIRSR000097-1"/>
    </source>
</evidence>
<dbReference type="InterPro" id="IPR036812">
    <property type="entry name" value="NAD(P)_OxRdtase_dom_sf"/>
</dbReference>
<dbReference type="PRINTS" id="PR00069">
    <property type="entry name" value="ALDKETRDTASE"/>
</dbReference>
<dbReference type="Pfam" id="PF00248">
    <property type="entry name" value="Aldo_ket_red"/>
    <property type="match status" value="1"/>
</dbReference>
<dbReference type="Gene3D" id="3.20.20.100">
    <property type="entry name" value="NADP-dependent oxidoreductase domain"/>
    <property type="match status" value="1"/>
</dbReference>
<dbReference type="InterPro" id="IPR023210">
    <property type="entry name" value="NADP_OxRdtase_dom"/>
</dbReference>
<gene>
    <name evidence="5" type="ORF">ACELLULO517_17270</name>
</gene>
<dbReference type="AlphaFoldDB" id="A0A963Z376"/>
<name>A0A963Z376_9PROT</name>
<dbReference type="EMBL" id="JAESVA010000005">
    <property type="protein sequence ID" value="MCB8881998.1"/>
    <property type="molecule type" value="Genomic_DNA"/>
</dbReference>
<comment type="caution">
    <text evidence="5">The sequence shown here is derived from an EMBL/GenBank/DDBJ whole genome shotgun (WGS) entry which is preliminary data.</text>
</comment>
<dbReference type="InterPro" id="IPR020471">
    <property type="entry name" value="AKR"/>
</dbReference>
<evidence type="ECO:0000256" key="2">
    <source>
        <dbReference type="PIRSR" id="PIRSR000097-2"/>
    </source>
</evidence>
<proteinExistence type="predicted"/>
<organism evidence="5 6">
    <name type="scientific">Acidisoma cellulosilyticum</name>
    <dbReference type="NCBI Taxonomy" id="2802395"/>
    <lineage>
        <taxon>Bacteria</taxon>
        <taxon>Pseudomonadati</taxon>
        <taxon>Pseudomonadota</taxon>
        <taxon>Alphaproteobacteria</taxon>
        <taxon>Acetobacterales</taxon>
        <taxon>Acidocellaceae</taxon>
        <taxon>Acidisoma</taxon>
    </lineage>
</organism>
<sequence>MRTVDLPNGRSLPVMGLGTWRMGEARSDKAAEIRVIQKAMDLGISLLDTAEIYGNGGSERVVGEAILGRRDSAFIVSKVAPSHATRKGTISACEGSLTHLGIETLDLYLLHWRGGVPVSETIDAFETLKAQGKIRAWGVSNFDVDDLEDIPDLTECSANQVLYNPQSRGIEYSLLPLCQSHQIPIMAYTPFGQSGAVLKNAAIAGVAHRHNATPGQVILAWGIRHPGVVTIPKTATLARVEENLGALSLQLTAEDLAEIDRAFPPPRRKSSLEML</sequence>
<accession>A0A963Z376</accession>
<feature type="active site" description="Proton donor" evidence="1">
    <location>
        <position position="53"/>
    </location>
</feature>
<dbReference type="RefSeq" id="WP_227308650.1">
    <property type="nucleotide sequence ID" value="NZ_JAESVA010000005.1"/>
</dbReference>
<evidence type="ECO:0000313" key="6">
    <source>
        <dbReference type="Proteomes" id="UP000721844"/>
    </source>
</evidence>
<reference evidence="5 6" key="1">
    <citation type="journal article" date="2021" name="Microorganisms">
        <title>Acidisoma silvae sp. nov. and Acidisomacellulosilytica sp. nov., Two Acidophilic Bacteria Isolated from Decaying Wood, Hydrolyzing Cellulose and Producing Poly-3-hydroxybutyrate.</title>
        <authorList>
            <person name="Mieszkin S."/>
            <person name="Pouder E."/>
            <person name="Uroz S."/>
            <person name="Simon-Colin C."/>
            <person name="Alain K."/>
        </authorList>
    </citation>
    <scope>NUCLEOTIDE SEQUENCE [LARGE SCALE GENOMIC DNA]</scope>
    <source>
        <strain evidence="5 6">HW T5.17</strain>
    </source>
</reference>
<evidence type="ECO:0000313" key="5">
    <source>
        <dbReference type="EMBL" id="MCB8881998.1"/>
    </source>
</evidence>